<sequence length="335" mass="38238">MGVMEQLPALVDPKVESAWLKFLEYIRHQKYALEKLRIIDNETTLVNYAHLMERIEAERLAGNVELCQCPSDDAWEGRCFEASCIVSPYCARHASIYDEDRQMFFSPCTLCKDQSTPTKLPENFAFYYQKKGNACFRHQKQSFGAKKRPAKRRQTQTILDVATRQAHSLEDFFQAYMEKNSKAVRLFKRLHEAWLEFGEPCSEWADTAVEKETEEGALTWMDHSAGGSFMVTPPTTPGPVADSFFPSDLLDMEVEDWPLTHDEFNAVLADVVAVSPNTLDNFHHVVSLDEDANSEEVDPQLAGEISLLPTDPKLDQWSCQLFSEMETVMDEEASR</sequence>
<keyword evidence="2" id="KW-1185">Reference proteome</keyword>
<evidence type="ECO:0000313" key="2">
    <source>
        <dbReference type="Proteomes" id="UP000186922"/>
    </source>
</evidence>
<evidence type="ECO:0000313" key="1">
    <source>
        <dbReference type="EMBL" id="GAU87919.1"/>
    </source>
</evidence>
<gene>
    <name evidence="1" type="primary">RvY_00705-1</name>
    <name evidence="1" type="synonym">RvY_00705.1</name>
    <name evidence="1" type="ORF">RvY_00705</name>
</gene>
<dbReference type="Proteomes" id="UP000186922">
    <property type="component" value="Unassembled WGS sequence"/>
</dbReference>
<reference evidence="1 2" key="1">
    <citation type="journal article" date="2016" name="Nat. Commun.">
        <title>Extremotolerant tardigrade genome and improved radiotolerance of human cultured cells by tardigrade-unique protein.</title>
        <authorList>
            <person name="Hashimoto T."/>
            <person name="Horikawa D.D."/>
            <person name="Saito Y."/>
            <person name="Kuwahara H."/>
            <person name="Kozuka-Hata H."/>
            <person name="Shin-I T."/>
            <person name="Minakuchi Y."/>
            <person name="Ohishi K."/>
            <person name="Motoyama A."/>
            <person name="Aizu T."/>
            <person name="Enomoto A."/>
            <person name="Kondo K."/>
            <person name="Tanaka S."/>
            <person name="Hara Y."/>
            <person name="Koshikawa S."/>
            <person name="Sagara H."/>
            <person name="Miura T."/>
            <person name="Yokobori S."/>
            <person name="Miyagawa K."/>
            <person name="Suzuki Y."/>
            <person name="Kubo T."/>
            <person name="Oyama M."/>
            <person name="Kohara Y."/>
            <person name="Fujiyama A."/>
            <person name="Arakawa K."/>
            <person name="Katayama T."/>
            <person name="Toyoda A."/>
            <person name="Kunieda T."/>
        </authorList>
    </citation>
    <scope>NUCLEOTIDE SEQUENCE [LARGE SCALE GENOMIC DNA]</scope>
    <source>
        <strain evidence="1 2">YOKOZUNA-1</strain>
    </source>
</reference>
<name>A0A1D1UDQ7_RAMVA</name>
<organism evidence="1 2">
    <name type="scientific">Ramazzottius varieornatus</name>
    <name type="common">Water bear</name>
    <name type="synonym">Tardigrade</name>
    <dbReference type="NCBI Taxonomy" id="947166"/>
    <lineage>
        <taxon>Eukaryota</taxon>
        <taxon>Metazoa</taxon>
        <taxon>Ecdysozoa</taxon>
        <taxon>Tardigrada</taxon>
        <taxon>Eutardigrada</taxon>
        <taxon>Parachela</taxon>
        <taxon>Hypsibioidea</taxon>
        <taxon>Ramazzottiidae</taxon>
        <taxon>Ramazzottius</taxon>
    </lineage>
</organism>
<dbReference type="EMBL" id="BDGG01000001">
    <property type="protein sequence ID" value="GAU87919.1"/>
    <property type="molecule type" value="Genomic_DNA"/>
</dbReference>
<comment type="caution">
    <text evidence="1">The sequence shown here is derived from an EMBL/GenBank/DDBJ whole genome shotgun (WGS) entry which is preliminary data.</text>
</comment>
<protein>
    <submittedName>
        <fullName evidence="1">Uncharacterized protein</fullName>
    </submittedName>
</protein>
<dbReference type="AlphaFoldDB" id="A0A1D1UDQ7"/>
<accession>A0A1D1UDQ7</accession>
<proteinExistence type="predicted"/>